<dbReference type="CDD" id="cd01335">
    <property type="entry name" value="Radical_SAM"/>
    <property type="match status" value="1"/>
</dbReference>
<keyword evidence="2" id="KW-0949">S-adenosyl-L-methionine</keyword>
<feature type="domain" description="Radical SAM core" evidence="6">
    <location>
        <begin position="30"/>
        <end position="159"/>
    </location>
</feature>
<evidence type="ECO:0000256" key="1">
    <source>
        <dbReference type="ARBA" id="ARBA00001966"/>
    </source>
</evidence>
<evidence type="ECO:0000256" key="3">
    <source>
        <dbReference type="ARBA" id="ARBA00022723"/>
    </source>
</evidence>
<comment type="cofactor">
    <cofactor evidence="1">
        <name>[4Fe-4S] cluster</name>
        <dbReference type="ChEBI" id="CHEBI:49883"/>
    </cofactor>
</comment>
<dbReference type="InterPro" id="IPR007197">
    <property type="entry name" value="rSAM"/>
</dbReference>
<keyword evidence="5" id="KW-0411">Iron-sulfur</keyword>
<organism evidence="7 8">
    <name type="scientific">Pseudodesulfovibrio hydrargyri</name>
    <dbReference type="NCBI Taxonomy" id="2125990"/>
    <lineage>
        <taxon>Bacteria</taxon>
        <taxon>Pseudomonadati</taxon>
        <taxon>Thermodesulfobacteriota</taxon>
        <taxon>Desulfovibrionia</taxon>
        <taxon>Desulfovibrionales</taxon>
        <taxon>Desulfovibrionaceae</taxon>
    </lineage>
</organism>
<dbReference type="EMBL" id="LKAQ01000004">
    <property type="protein sequence ID" value="OIQ50060.1"/>
    <property type="molecule type" value="Genomic_DNA"/>
</dbReference>
<dbReference type="PANTHER" id="PTHR11228">
    <property type="entry name" value="RADICAL SAM DOMAIN PROTEIN"/>
    <property type="match status" value="1"/>
</dbReference>
<reference evidence="7 8" key="1">
    <citation type="submission" date="2015-09" db="EMBL/GenBank/DDBJ databases">
        <title>Genome of Desulfovibrio dechloracetivorans BerOc1, a mercury methylating strain isolated from highly hydrocarbons and metals contaminated coastal sediments.</title>
        <authorList>
            <person name="Goni Urriza M."/>
            <person name="Gassie C."/>
            <person name="Bouchez O."/>
            <person name="Klopp C."/>
            <person name="Ranchou-Peyruse A."/>
            <person name="Remy G."/>
        </authorList>
    </citation>
    <scope>NUCLEOTIDE SEQUENCE [LARGE SCALE GENOMIC DNA]</scope>
    <source>
        <strain evidence="7 8">BerOc1</strain>
    </source>
</reference>
<evidence type="ECO:0000313" key="7">
    <source>
        <dbReference type="EMBL" id="OIQ50060.1"/>
    </source>
</evidence>
<dbReference type="PANTHER" id="PTHR11228:SF34">
    <property type="entry name" value="TUNGSTEN-CONTAINING ALDEHYDE FERREDOXIN OXIDOREDUCTASE COFACTOR MODIFYING PROTEIN"/>
    <property type="match status" value="1"/>
</dbReference>
<evidence type="ECO:0000256" key="4">
    <source>
        <dbReference type="ARBA" id="ARBA00023004"/>
    </source>
</evidence>
<evidence type="ECO:0000256" key="2">
    <source>
        <dbReference type="ARBA" id="ARBA00022691"/>
    </source>
</evidence>
<dbReference type="Pfam" id="PF04055">
    <property type="entry name" value="Radical_SAM"/>
    <property type="match status" value="1"/>
</dbReference>
<keyword evidence="3" id="KW-0479">Metal-binding</keyword>
<dbReference type="InterPro" id="IPR013785">
    <property type="entry name" value="Aldolase_TIM"/>
</dbReference>
<keyword evidence="4" id="KW-0408">Iron</keyword>
<gene>
    <name evidence="7" type="primary">moaA_8</name>
    <name evidence="7" type="ORF">BerOc1_01990</name>
</gene>
<dbReference type="OrthoDB" id="9810775at2"/>
<evidence type="ECO:0000259" key="6">
    <source>
        <dbReference type="Pfam" id="PF04055"/>
    </source>
</evidence>
<dbReference type="GO" id="GO:0051536">
    <property type="term" value="F:iron-sulfur cluster binding"/>
    <property type="evidence" value="ECO:0007669"/>
    <property type="project" value="UniProtKB-KW"/>
</dbReference>
<accession>A0A1J5MW79</accession>
<dbReference type="InterPro" id="IPR050377">
    <property type="entry name" value="Radical_SAM_PqqE_MftC-like"/>
</dbReference>
<dbReference type="GO" id="GO:0003824">
    <property type="term" value="F:catalytic activity"/>
    <property type="evidence" value="ECO:0007669"/>
    <property type="project" value="InterPro"/>
</dbReference>
<dbReference type="RefSeq" id="WP_084641341.1">
    <property type="nucleotide sequence ID" value="NZ_LKAQ01000004.1"/>
</dbReference>
<evidence type="ECO:0000256" key="5">
    <source>
        <dbReference type="ARBA" id="ARBA00023014"/>
    </source>
</evidence>
<proteinExistence type="predicted"/>
<name>A0A1J5MW79_9BACT</name>
<dbReference type="InterPro" id="IPR058240">
    <property type="entry name" value="rSAM_sf"/>
</dbReference>
<protein>
    <submittedName>
        <fullName evidence="7">Cyclic pyranopterin monophosphate synthase</fullName>
    </submittedName>
</protein>
<comment type="caution">
    <text evidence="7">The sequence shown here is derived from an EMBL/GenBank/DDBJ whole genome shotgun (WGS) entry which is preliminary data.</text>
</comment>
<evidence type="ECO:0000313" key="8">
    <source>
        <dbReference type="Proteomes" id="UP000181901"/>
    </source>
</evidence>
<dbReference type="SUPFAM" id="SSF102114">
    <property type="entry name" value="Radical SAM enzymes"/>
    <property type="match status" value="1"/>
</dbReference>
<sequence length="361" mass="41083">MSAFVDFFRARLMRLTGRTEKLAYVYLETHGACTNNCYMCPARAGSKPRYVMSDDLLESILTELGEHGFDGELHLYGQNEPLLDNRLFDRIDLASKLVPKARLILISNFSRMTDEQKARLLAAPLNRLTVSLYAADRETYKDVCGSDHFEAVMRNAARFSLAWAETMPYGLSMDILQTNELGDAEKAIHLLDRFPISWWKLPPVYSLRDVIKPGRPKAWNFGQCLFSTLKITGRGDMSPCGIDPDSELHLGNARDGVYKGVNSRKARRLRRSLFFSSGKGHPSFCRTCDYSRDNKLLYFILPEGVRASVVGKLNHSDGGRHHEVFRRNSSDEIRQRARALRGDAEKHGDPLFRGNMEWLLQ</sequence>
<dbReference type="SFLD" id="SFLDS00029">
    <property type="entry name" value="Radical_SAM"/>
    <property type="match status" value="1"/>
</dbReference>
<dbReference type="AlphaFoldDB" id="A0A1J5MW79"/>
<keyword evidence="8" id="KW-1185">Reference proteome</keyword>
<dbReference type="Gene3D" id="3.20.20.70">
    <property type="entry name" value="Aldolase class I"/>
    <property type="match status" value="1"/>
</dbReference>
<dbReference type="GO" id="GO:0046872">
    <property type="term" value="F:metal ion binding"/>
    <property type="evidence" value="ECO:0007669"/>
    <property type="project" value="UniProtKB-KW"/>
</dbReference>
<dbReference type="Proteomes" id="UP000181901">
    <property type="component" value="Unassembled WGS sequence"/>
</dbReference>